<gene>
    <name evidence="1" type="ORF">PeribacterD1_0751</name>
</gene>
<dbReference type="KEGG" id="prf:PeribacterA2_0750"/>
<dbReference type="STRING" id="1735162.PeribacterB2_0751"/>
<evidence type="ECO:0000313" key="2">
    <source>
        <dbReference type="Proteomes" id="UP000069135"/>
    </source>
</evidence>
<protein>
    <submittedName>
        <fullName evidence="1">Uncharacterized protein</fullName>
    </submittedName>
</protein>
<reference evidence="1 2" key="2">
    <citation type="journal article" date="2016" name="PeerJ">
        <title>Analysis of five complete genome sequences for members of the class Peribacteria in the recently recognized Peregrinibacteria bacterial phylum.</title>
        <authorList>
            <person name="Anantharaman K."/>
            <person name="Brown C.T."/>
            <person name="Burstein D."/>
            <person name="Castelle C.J."/>
            <person name="Probst A.J."/>
            <person name="Thomas B.C."/>
            <person name="Williams K.H."/>
            <person name="Banfield J.F."/>
        </authorList>
    </citation>
    <scope>NUCLEOTIDE SEQUENCE [LARGE SCALE GENOMIC DNA]</scope>
    <source>
        <strain evidence="1">RIFOXYD1_FULL_PER-ii_59_16</strain>
    </source>
</reference>
<name>A0A0S1SK96_9BACT</name>
<sequence length="122" mass="13831">MRRYIVVLMGVACVLYAGHIIGLHRLPAEPQADHNTIIPVEIDVLTATIRIVAHPRGNASVLQLHEVLDVAEQDWLDRNPGLHICKRVTLIQPQSLERCIWVQQRTPEKPKAKEVARHDMKA</sequence>
<dbReference type="AlphaFoldDB" id="A0A0S1SK96"/>
<dbReference type="Proteomes" id="UP000069135">
    <property type="component" value="Chromosome"/>
</dbReference>
<proteinExistence type="predicted"/>
<accession>A0A0S1SKS7</accession>
<reference evidence="2" key="1">
    <citation type="submission" date="2015-10" db="EMBL/GenBank/DDBJ databases">
        <title>Analysis of five complete genome sequences for members of the class Peribacteria in the recently recognized Peregrinibacteria bacterial phylum.</title>
        <authorList>
            <person name="Anantharaman K."/>
            <person name="Brown C.T."/>
            <person name="Burstein D."/>
            <person name="Castelle C.J."/>
            <person name="Probst A.J."/>
            <person name="Thomas B.C."/>
            <person name="Williams K.H."/>
            <person name="Banfield J.F."/>
        </authorList>
    </citation>
    <scope>NUCLEOTIDE SEQUENCE [LARGE SCALE GENOMIC DNA]</scope>
</reference>
<evidence type="ECO:0000313" key="1">
    <source>
        <dbReference type="EMBL" id="ALM13422.1"/>
    </source>
</evidence>
<accession>A0A0S1SK96</accession>
<accession>A0A0S1SS89</accession>
<accession>A0A0S1SRG2</accession>
<organism evidence="1 2">
    <name type="scientific">Candidatus Peribacter riflensis</name>
    <dbReference type="NCBI Taxonomy" id="1735162"/>
    <lineage>
        <taxon>Bacteria</taxon>
        <taxon>Candidatus Peregrinibacteriota</taxon>
        <taxon>Candidatus Peribacteria</taxon>
        <taxon>Candidatus Peribacterales</taxon>
        <taxon>Candidatus Peribacteraceae</taxon>
        <taxon>Candidatus Peribacter</taxon>
    </lineage>
</organism>
<accession>A0A0S1SVK8</accession>
<dbReference type="EMBL" id="CP013065">
    <property type="protein sequence ID" value="ALM13422.1"/>
    <property type="molecule type" value="Genomic_DNA"/>
</dbReference>